<proteinExistence type="predicted"/>
<evidence type="ECO:0000313" key="2">
    <source>
        <dbReference type="Proteomes" id="UP000027265"/>
    </source>
</evidence>
<reference evidence="2" key="1">
    <citation type="journal article" date="2014" name="Proc. Natl. Acad. Sci. U.S.A.">
        <title>Extensive sampling of basidiomycete genomes demonstrates inadequacy of the white-rot/brown-rot paradigm for wood decay fungi.</title>
        <authorList>
            <person name="Riley R."/>
            <person name="Salamov A.A."/>
            <person name="Brown D.W."/>
            <person name="Nagy L.G."/>
            <person name="Floudas D."/>
            <person name="Held B.W."/>
            <person name="Levasseur A."/>
            <person name="Lombard V."/>
            <person name="Morin E."/>
            <person name="Otillar R."/>
            <person name="Lindquist E.A."/>
            <person name="Sun H."/>
            <person name="LaButti K.M."/>
            <person name="Schmutz J."/>
            <person name="Jabbour D."/>
            <person name="Luo H."/>
            <person name="Baker S.E."/>
            <person name="Pisabarro A.G."/>
            <person name="Walton J.D."/>
            <person name="Blanchette R.A."/>
            <person name="Henrissat B."/>
            <person name="Martin F."/>
            <person name="Cullen D."/>
            <person name="Hibbett D.S."/>
            <person name="Grigoriev I.V."/>
        </authorList>
    </citation>
    <scope>NUCLEOTIDE SEQUENCE [LARGE SCALE GENOMIC DNA]</scope>
    <source>
        <strain evidence="2">MUCL 33604</strain>
    </source>
</reference>
<name>A0A067PHS3_9AGAM</name>
<evidence type="ECO:0000313" key="1">
    <source>
        <dbReference type="EMBL" id="KDQ53390.1"/>
    </source>
</evidence>
<keyword evidence="2" id="KW-1185">Reference proteome</keyword>
<sequence length="205" mass="23578">MRFISPPTPYSTCDFLPPISSHHDPTSIFRISDLSLELVDSILSCITKPTDLLALSLTCHTFHDLLIRHQITYSISLADHTKLDALIHHPTLAHNIRRLDVQVHLGKPTPETVEMQKRGEEKLVRALRKMHNLVAFRWLYCDTMGKEVIWSTLRDSCPRLASVTVYESGPKPRAMEYSSLVGWTNLQEFCIILRARQPHELEPRF</sequence>
<dbReference type="Proteomes" id="UP000027265">
    <property type="component" value="Unassembled WGS sequence"/>
</dbReference>
<dbReference type="EMBL" id="KL197734">
    <property type="protein sequence ID" value="KDQ53390.1"/>
    <property type="molecule type" value="Genomic_DNA"/>
</dbReference>
<protein>
    <recommendedName>
        <fullName evidence="3">F-box domain-containing protein</fullName>
    </recommendedName>
</protein>
<accession>A0A067PHS3</accession>
<dbReference type="AlphaFoldDB" id="A0A067PHS3"/>
<dbReference type="HOGENOM" id="CLU_1337672_0_0_1"/>
<dbReference type="OrthoDB" id="3162794at2759"/>
<organism evidence="1 2">
    <name type="scientific">Jaapia argillacea MUCL 33604</name>
    <dbReference type="NCBI Taxonomy" id="933084"/>
    <lineage>
        <taxon>Eukaryota</taxon>
        <taxon>Fungi</taxon>
        <taxon>Dikarya</taxon>
        <taxon>Basidiomycota</taxon>
        <taxon>Agaricomycotina</taxon>
        <taxon>Agaricomycetes</taxon>
        <taxon>Agaricomycetidae</taxon>
        <taxon>Jaapiales</taxon>
        <taxon>Jaapiaceae</taxon>
        <taxon>Jaapia</taxon>
    </lineage>
</organism>
<dbReference type="InterPro" id="IPR036047">
    <property type="entry name" value="F-box-like_dom_sf"/>
</dbReference>
<gene>
    <name evidence="1" type="ORF">JAAARDRAFT_197540</name>
</gene>
<evidence type="ECO:0008006" key="3">
    <source>
        <dbReference type="Google" id="ProtNLM"/>
    </source>
</evidence>
<dbReference type="CDD" id="cd09917">
    <property type="entry name" value="F-box_SF"/>
    <property type="match status" value="1"/>
</dbReference>
<dbReference type="InParanoid" id="A0A067PHS3"/>
<dbReference type="SUPFAM" id="SSF81383">
    <property type="entry name" value="F-box domain"/>
    <property type="match status" value="1"/>
</dbReference>